<dbReference type="KEGG" id="fas:105267655"/>
<gene>
    <name evidence="3" type="primary">LOC105267655</name>
</gene>
<dbReference type="OrthoDB" id="8192724at2759"/>
<evidence type="ECO:0000256" key="1">
    <source>
        <dbReference type="SAM" id="SignalP"/>
    </source>
</evidence>
<dbReference type="Proteomes" id="UP000694866">
    <property type="component" value="Unplaced"/>
</dbReference>
<organism evidence="2 3">
    <name type="scientific">Fopius arisanus</name>
    <dbReference type="NCBI Taxonomy" id="64838"/>
    <lineage>
        <taxon>Eukaryota</taxon>
        <taxon>Metazoa</taxon>
        <taxon>Ecdysozoa</taxon>
        <taxon>Arthropoda</taxon>
        <taxon>Hexapoda</taxon>
        <taxon>Insecta</taxon>
        <taxon>Pterygota</taxon>
        <taxon>Neoptera</taxon>
        <taxon>Endopterygota</taxon>
        <taxon>Hymenoptera</taxon>
        <taxon>Apocrita</taxon>
        <taxon>Ichneumonoidea</taxon>
        <taxon>Braconidae</taxon>
        <taxon>Opiinae</taxon>
        <taxon>Fopius</taxon>
    </lineage>
</organism>
<feature type="chain" id="PRO_5040397642" evidence="1">
    <location>
        <begin position="20"/>
        <end position="243"/>
    </location>
</feature>
<dbReference type="GeneID" id="105267655"/>
<sequence>MWYLLPVTCCLALFHTVTSRTEPLDFTKIDRQNEMLIPSESMTQPKDLTSLKLLPQRLQEIDSDGASDLQNWNRIGRYNPQVSTGENTPLDGIDTAVFDQLDDTVPEDFEEVKLNGLSTYLSSLLRQPSWNTPLIILEDPGIPEDLQGDMDIRPILKRSRYNSRYTWKRQNGSCLLSRAYRSRNTYDYDSAHLCTPSREDVYQLLVALHDVRQGNKSRTVQYCNRRRPVNTVFTNIRFLGRRK</sequence>
<evidence type="ECO:0000313" key="2">
    <source>
        <dbReference type="Proteomes" id="UP000694866"/>
    </source>
</evidence>
<feature type="signal peptide" evidence="1">
    <location>
        <begin position="1"/>
        <end position="19"/>
    </location>
</feature>
<dbReference type="RefSeq" id="XP_011304956.1">
    <property type="nucleotide sequence ID" value="XM_011306654.1"/>
</dbReference>
<protein>
    <submittedName>
        <fullName evidence="3">Uncharacterized protein isoform X1</fullName>
    </submittedName>
</protein>
<name>A0A9R1T941_9HYME</name>
<keyword evidence="2" id="KW-1185">Reference proteome</keyword>
<evidence type="ECO:0000313" key="3">
    <source>
        <dbReference type="RefSeq" id="XP_011304956.1"/>
    </source>
</evidence>
<reference evidence="3" key="1">
    <citation type="submission" date="2025-08" db="UniProtKB">
        <authorList>
            <consortium name="RefSeq"/>
        </authorList>
    </citation>
    <scope>IDENTIFICATION</scope>
    <source>
        <strain evidence="3">USDA-PBARC FA_bdor</strain>
        <tissue evidence="3">Whole organism</tissue>
    </source>
</reference>
<keyword evidence="1" id="KW-0732">Signal</keyword>
<accession>A0A9R1T941</accession>
<proteinExistence type="predicted"/>
<dbReference type="AlphaFoldDB" id="A0A9R1T941"/>